<feature type="transmembrane region" description="Helical" evidence="7">
    <location>
        <begin position="36"/>
        <end position="57"/>
    </location>
</feature>
<evidence type="ECO:0000256" key="4">
    <source>
        <dbReference type="ARBA" id="ARBA00022692"/>
    </source>
</evidence>
<dbReference type="Proteomes" id="UP001596378">
    <property type="component" value="Unassembled WGS sequence"/>
</dbReference>
<evidence type="ECO:0000313" key="10">
    <source>
        <dbReference type="Proteomes" id="UP001596378"/>
    </source>
</evidence>
<dbReference type="Pfam" id="PF07690">
    <property type="entry name" value="MFS_1"/>
    <property type="match status" value="1"/>
</dbReference>
<feature type="domain" description="Major facilitator superfamily (MFS) profile" evidence="8">
    <location>
        <begin position="3"/>
        <end position="438"/>
    </location>
</feature>
<keyword evidence="5 7" id="KW-1133">Transmembrane helix</keyword>
<dbReference type="InterPro" id="IPR020846">
    <property type="entry name" value="MFS_dom"/>
</dbReference>
<dbReference type="Gene3D" id="1.20.1720.10">
    <property type="entry name" value="Multidrug resistance protein D"/>
    <property type="match status" value="1"/>
</dbReference>
<evidence type="ECO:0000256" key="2">
    <source>
        <dbReference type="ARBA" id="ARBA00022448"/>
    </source>
</evidence>
<dbReference type="InterPro" id="IPR036259">
    <property type="entry name" value="MFS_trans_sf"/>
</dbReference>
<dbReference type="PANTHER" id="PTHR42718">
    <property type="entry name" value="MAJOR FACILITATOR SUPERFAMILY MULTIDRUG TRANSPORTER MFSC"/>
    <property type="match status" value="1"/>
</dbReference>
<evidence type="ECO:0000256" key="7">
    <source>
        <dbReference type="SAM" id="Phobius"/>
    </source>
</evidence>
<keyword evidence="10" id="KW-1185">Reference proteome</keyword>
<keyword evidence="6 7" id="KW-0472">Membrane</keyword>
<evidence type="ECO:0000256" key="1">
    <source>
        <dbReference type="ARBA" id="ARBA00004651"/>
    </source>
</evidence>
<evidence type="ECO:0000259" key="8">
    <source>
        <dbReference type="PROSITE" id="PS50850"/>
    </source>
</evidence>
<evidence type="ECO:0000313" key="9">
    <source>
        <dbReference type="EMBL" id="MFC7153222.1"/>
    </source>
</evidence>
<feature type="transmembrane region" description="Helical" evidence="7">
    <location>
        <begin position="217"/>
        <end position="233"/>
    </location>
</feature>
<keyword evidence="2" id="KW-0813">Transport</keyword>
<evidence type="ECO:0000256" key="3">
    <source>
        <dbReference type="ARBA" id="ARBA00022475"/>
    </source>
</evidence>
<feature type="transmembrane region" description="Helical" evidence="7">
    <location>
        <begin position="127"/>
        <end position="148"/>
    </location>
</feature>
<gene>
    <name evidence="9" type="ORF">ACFQMJ_32265</name>
</gene>
<dbReference type="InterPro" id="IPR011701">
    <property type="entry name" value="MFS"/>
</dbReference>
<accession>A0ABW2FP26</accession>
<keyword evidence="4 7" id="KW-0812">Transmembrane</keyword>
<organism evidence="9 10">
    <name type="scientific">Cohnella cellulosilytica</name>
    <dbReference type="NCBI Taxonomy" id="986710"/>
    <lineage>
        <taxon>Bacteria</taxon>
        <taxon>Bacillati</taxon>
        <taxon>Bacillota</taxon>
        <taxon>Bacilli</taxon>
        <taxon>Bacillales</taxon>
        <taxon>Paenibacillaceae</taxon>
        <taxon>Cohnella</taxon>
    </lineage>
</organism>
<feature type="transmembrane region" description="Helical" evidence="7">
    <location>
        <begin position="254"/>
        <end position="277"/>
    </location>
</feature>
<feature type="transmembrane region" description="Helical" evidence="7">
    <location>
        <begin position="343"/>
        <end position="362"/>
    </location>
</feature>
<feature type="transmembrane region" description="Helical" evidence="7">
    <location>
        <begin position="154"/>
        <end position="173"/>
    </location>
</feature>
<sequence>MLLITAVALGILLNPLNTTMISVALSRLQEDFRLTFADVSWLISTYYLASAIGQPLMGKWSDLFGRKKVFMIGLLLVTVSSCLAPLAPSFGWLIGFRIIQAVGSSALFPSGMAIIRSQISANQAKALGVVSIFSSTSAAFGPSIGGFLLHYGDWPLIFLCNFPFIIGSFLLAWKMFPKDPKSSGSASDMDWPGVGLFSATIFMWLLFFLSIADGASLWMLAVSAALTYALYRYEFGHSKPFINVAFLKNNKNVSLIYVQFILTNMAFYSIMFGIPSYLQRVQLMDAQKAGLVMLSIAGFSVVVTPLVSRWIDRSGSRPSLLFGTIAVVAGSLLMLLIRDQAGVTTIFLVLCVLGIANGFNNLGMQTALYDYVKKAETGIASGLFMTSRFIGTILSSSLLAALFGKNITTPHLHSMAWVCAGLGVLMFALTVRMPKADASKATQ</sequence>
<dbReference type="SUPFAM" id="SSF103473">
    <property type="entry name" value="MFS general substrate transporter"/>
    <property type="match status" value="1"/>
</dbReference>
<dbReference type="CDD" id="cd17321">
    <property type="entry name" value="MFS_MMR_MDR_like"/>
    <property type="match status" value="1"/>
</dbReference>
<protein>
    <submittedName>
        <fullName evidence="9">MFS transporter</fullName>
    </submittedName>
</protein>
<feature type="transmembrane region" description="Helical" evidence="7">
    <location>
        <begin position="319"/>
        <end position="337"/>
    </location>
</feature>
<name>A0ABW2FP26_9BACL</name>
<comment type="subcellular location">
    <subcellularLocation>
        <location evidence="1">Cell membrane</location>
        <topology evidence="1">Multi-pass membrane protein</topology>
    </subcellularLocation>
</comment>
<dbReference type="PROSITE" id="PS50850">
    <property type="entry name" value="MFS"/>
    <property type="match status" value="1"/>
</dbReference>
<feature type="transmembrane region" description="Helical" evidence="7">
    <location>
        <begin position="289"/>
        <end position="307"/>
    </location>
</feature>
<feature type="transmembrane region" description="Helical" evidence="7">
    <location>
        <begin position="383"/>
        <end position="403"/>
    </location>
</feature>
<keyword evidence="3" id="KW-1003">Cell membrane</keyword>
<dbReference type="EMBL" id="JBHTAI010000031">
    <property type="protein sequence ID" value="MFC7153222.1"/>
    <property type="molecule type" value="Genomic_DNA"/>
</dbReference>
<evidence type="ECO:0000256" key="6">
    <source>
        <dbReference type="ARBA" id="ARBA00023136"/>
    </source>
</evidence>
<feature type="transmembrane region" description="Helical" evidence="7">
    <location>
        <begin position="69"/>
        <end position="88"/>
    </location>
</feature>
<evidence type="ECO:0000256" key="5">
    <source>
        <dbReference type="ARBA" id="ARBA00022989"/>
    </source>
</evidence>
<feature type="transmembrane region" description="Helical" evidence="7">
    <location>
        <begin position="194"/>
        <end position="211"/>
    </location>
</feature>
<feature type="transmembrane region" description="Helical" evidence="7">
    <location>
        <begin position="415"/>
        <end position="433"/>
    </location>
</feature>
<feature type="transmembrane region" description="Helical" evidence="7">
    <location>
        <begin position="94"/>
        <end position="115"/>
    </location>
</feature>
<dbReference type="InterPro" id="IPR005829">
    <property type="entry name" value="Sugar_transporter_CS"/>
</dbReference>
<reference evidence="10" key="1">
    <citation type="journal article" date="2019" name="Int. J. Syst. Evol. Microbiol.">
        <title>The Global Catalogue of Microorganisms (GCM) 10K type strain sequencing project: providing services to taxonomists for standard genome sequencing and annotation.</title>
        <authorList>
            <consortium name="The Broad Institute Genomics Platform"/>
            <consortium name="The Broad Institute Genome Sequencing Center for Infectious Disease"/>
            <person name="Wu L."/>
            <person name="Ma J."/>
        </authorList>
    </citation>
    <scope>NUCLEOTIDE SEQUENCE [LARGE SCALE GENOMIC DNA]</scope>
    <source>
        <strain evidence="10">KCTC 12907</strain>
    </source>
</reference>
<proteinExistence type="predicted"/>
<dbReference type="Gene3D" id="1.20.1250.20">
    <property type="entry name" value="MFS general substrate transporter like domains"/>
    <property type="match status" value="1"/>
</dbReference>
<comment type="caution">
    <text evidence="9">The sequence shown here is derived from an EMBL/GenBank/DDBJ whole genome shotgun (WGS) entry which is preliminary data.</text>
</comment>
<dbReference type="PANTHER" id="PTHR42718:SF46">
    <property type="entry name" value="BLR6921 PROTEIN"/>
    <property type="match status" value="1"/>
</dbReference>
<dbReference type="PROSITE" id="PS00216">
    <property type="entry name" value="SUGAR_TRANSPORT_1"/>
    <property type="match status" value="1"/>
</dbReference>